<gene>
    <name evidence="1" type="ORF">PHET_08633</name>
</gene>
<evidence type="ECO:0000313" key="2">
    <source>
        <dbReference type="Proteomes" id="UP000748531"/>
    </source>
</evidence>
<reference evidence="1" key="1">
    <citation type="submission" date="2019-05" db="EMBL/GenBank/DDBJ databases">
        <title>Annotation for the trematode Paragonimus heterotremus.</title>
        <authorList>
            <person name="Choi Y.-J."/>
        </authorList>
    </citation>
    <scope>NUCLEOTIDE SEQUENCE</scope>
    <source>
        <strain evidence="1">LC</strain>
    </source>
</reference>
<accession>A0A8J4SLP8</accession>
<dbReference type="AlphaFoldDB" id="A0A8J4SLP8"/>
<comment type="caution">
    <text evidence="1">The sequence shown here is derived from an EMBL/GenBank/DDBJ whole genome shotgun (WGS) entry which is preliminary data.</text>
</comment>
<protein>
    <submittedName>
        <fullName evidence="1">Uncharacterized protein</fullName>
    </submittedName>
</protein>
<dbReference type="PANTHER" id="PTHR10194:SF60">
    <property type="entry name" value="RAS GTPASE-ACTIVATING PROTEIN RASKOL"/>
    <property type="match status" value="1"/>
</dbReference>
<organism evidence="1 2">
    <name type="scientific">Paragonimus heterotremus</name>
    <dbReference type="NCBI Taxonomy" id="100268"/>
    <lineage>
        <taxon>Eukaryota</taxon>
        <taxon>Metazoa</taxon>
        <taxon>Spiralia</taxon>
        <taxon>Lophotrochozoa</taxon>
        <taxon>Platyhelminthes</taxon>
        <taxon>Trematoda</taxon>
        <taxon>Digenea</taxon>
        <taxon>Plagiorchiida</taxon>
        <taxon>Troglotremata</taxon>
        <taxon>Troglotrematidae</taxon>
        <taxon>Paragonimus</taxon>
    </lineage>
</organism>
<dbReference type="Proteomes" id="UP000748531">
    <property type="component" value="Unassembled WGS sequence"/>
</dbReference>
<dbReference type="InterPro" id="IPR039360">
    <property type="entry name" value="Ras_GTPase"/>
</dbReference>
<dbReference type="OrthoDB" id="1562946at2759"/>
<name>A0A8J4SLP8_9TREM</name>
<dbReference type="PANTHER" id="PTHR10194">
    <property type="entry name" value="RAS GTPASE-ACTIVATING PROTEINS"/>
    <property type="match status" value="1"/>
</dbReference>
<sequence length="178" mass="20114">MDFIQPTGVLEVNATENAATNSLVDLAQIEETLQLSAFSIPLHVRRLLDSGQVGTNSLPSTNSLLIKRPIPRQLDTLENPRGDSFRKIFSSMSLTSISEGPYNDIWAGSITLRRTAKPNLQNERHRENSLRLSVLEARNLPTKRRYYCDICLDRTLYARTTSKTATDGIFWAEDFDLK</sequence>
<dbReference type="EMBL" id="LUCH01005218">
    <property type="protein sequence ID" value="KAF5398250.1"/>
    <property type="molecule type" value="Genomic_DNA"/>
</dbReference>
<keyword evidence="2" id="KW-1185">Reference proteome</keyword>
<proteinExistence type="predicted"/>
<evidence type="ECO:0000313" key="1">
    <source>
        <dbReference type="EMBL" id="KAF5398250.1"/>
    </source>
</evidence>